<evidence type="ECO:0000313" key="8">
    <source>
        <dbReference type="EMBL" id="URE24138.1"/>
    </source>
</evidence>
<keyword evidence="4 6" id="KW-0472">Membrane</keyword>
<evidence type="ECO:0000256" key="6">
    <source>
        <dbReference type="SAM" id="Phobius"/>
    </source>
</evidence>
<accession>A0A9E7H6I1</accession>
<sequence>MGMKKTGGPAAPLLPNPSPPSPTPPCYGVPVGASAAFQETYFPESPAYVVLPVYTRRLRRRCGCFRCCGSLLSSSTLLSAAFLLVLLLSAAFFLWPSDPELTVARLRLDDIHITPPPEAAFDVSLGVDLRVRNPDFFALDYRSIVVTIGYRGRPLGSVTAEGGHIRARGVSYVRAKLKLDGIRVLNDAISLIEDLARGSLPLNTVTEVDGRLRLFFIDVPVQGKISCAVTVNPNTREVISQDCYPELRHGAAAGPWAAHGGNGGGFGAAADGEAVHLLSDGPSPILPLQAPSPRPLQVEWRWNGRKNRCGGMIRIAL</sequence>
<evidence type="ECO:0000256" key="2">
    <source>
        <dbReference type="ARBA" id="ARBA00022692"/>
    </source>
</evidence>
<comment type="subcellular location">
    <subcellularLocation>
        <location evidence="1">Membrane</location>
        <topology evidence="1">Single-pass membrane protein</topology>
    </subcellularLocation>
</comment>
<dbReference type="Pfam" id="PF03168">
    <property type="entry name" value="LEA_2"/>
    <property type="match status" value="1"/>
</dbReference>
<dbReference type="PANTHER" id="PTHR31234:SF4">
    <property type="entry name" value="EXPRESSED PROTEIN"/>
    <property type="match status" value="1"/>
</dbReference>
<feature type="transmembrane region" description="Helical" evidence="6">
    <location>
        <begin position="67"/>
        <end position="95"/>
    </location>
</feature>
<dbReference type="SMART" id="SM00769">
    <property type="entry name" value="WHy"/>
    <property type="match status" value="1"/>
</dbReference>
<gene>
    <name evidence="8" type="ORF">MUK42_25607</name>
</gene>
<keyword evidence="3 6" id="KW-1133">Transmembrane helix</keyword>
<evidence type="ECO:0000256" key="3">
    <source>
        <dbReference type="ARBA" id="ARBA00022989"/>
    </source>
</evidence>
<dbReference type="InterPro" id="IPR004864">
    <property type="entry name" value="LEA_2"/>
</dbReference>
<reference evidence="8" key="1">
    <citation type="submission" date="2022-05" db="EMBL/GenBank/DDBJ databases">
        <title>The Musa troglodytarum L. genome provides insights into the mechanism of non-climacteric behaviour and enrichment of carotenoids.</title>
        <authorList>
            <person name="Wang J."/>
        </authorList>
    </citation>
    <scope>NUCLEOTIDE SEQUENCE</scope>
    <source>
        <tissue evidence="8">Leaf</tissue>
    </source>
</reference>
<dbReference type="EMBL" id="CP097510">
    <property type="protein sequence ID" value="URE24138.1"/>
    <property type="molecule type" value="Genomic_DNA"/>
</dbReference>
<evidence type="ECO:0000256" key="1">
    <source>
        <dbReference type="ARBA" id="ARBA00004167"/>
    </source>
</evidence>
<dbReference type="OrthoDB" id="1917236at2759"/>
<dbReference type="Gene3D" id="2.60.40.1820">
    <property type="match status" value="1"/>
</dbReference>
<evidence type="ECO:0000259" key="7">
    <source>
        <dbReference type="SMART" id="SM00769"/>
    </source>
</evidence>
<feature type="compositionally biased region" description="Pro residues" evidence="5">
    <location>
        <begin position="12"/>
        <end position="21"/>
    </location>
</feature>
<dbReference type="Proteomes" id="UP001055439">
    <property type="component" value="Chromosome 8"/>
</dbReference>
<dbReference type="GO" id="GO:0009269">
    <property type="term" value="P:response to desiccation"/>
    <property type="evidence" value="ECO:0007669"/>
    <property type="project" value="InterPro"/>
</dbReference>
<name>A0A9E7H6I1_9LILI</name>
<dbReference type="SUPFAM" id="SSF117070">
    <property type="entry name" value="LEA14-like"/>
    <property type="match status" value="1"/>
</dbReference>
<dbReference type="InterPro" id="IPR044839">
    <property type="entry name" value="NDR1-like"/>
</dbReference>
<dbReference type="InterPro" id="IPR013990">
    <property type="entry name" value="WHy-dom"/>
</dbReference>
<feature type="domain" description="Water stress and hypersensitive response" evidence="7">
    <location>
        <begin position="108"/>
        <end position="234"/>
    </location>
</feature>
<dbReference type="PANTHER" id="PTHR31234">
    <property type="entry name" value="LATE EMBRYOGENESIS ABUNDANT (LEA) HYDROXYPROLINE-RICH GLYCOPROTEIN FAMILY"/>
    <property type="match status" value="1"/>
</dbReference>
<keyword evidence="2 6" id="KW-0812">Transmembrane</keyword>
<evidence type="ECO:0000256" key="4">
    <source>
        <dbReference type="ARBA" id="ARBA00023136"/>
    </source>
</evidence>
<keyword evidence="9" id="KW-1185">Reference proteome</keyword>
<feature type="compositionally biased region" description="Low complexity" evidence="5">
    <location>
        <begin position="1"/>
        <end position="11"/>
    </location>
</feature>
<evidence type="ECO:0000313" key="9">
    <source>
        <dbReference type="Proteomes" id="UP001055439"/>
    </source>
</evidence>
<dbReference type="GO" id="GO:0098542">
    <property type="term" value="P:defense response to other organism"/>
    <property type="evidence" value="ECO:0007669"/>
    <property type="project" value="InterPro"/>
</dbReference>
<dbReference type="GO" id="GO:0016020">
    <property type="term" value="C:membrane"/>
    <property type="evidence" value="ECO:0007669"/>
    <property type="project" value="UniProtKB-SubCell"/>
</dbReference>
<feature type="region of interest" description="Disordered" evidence="5">
    <location>
        <begin position="1"/>
        <end position="21"/>
    </location>
</feature>
<proteinExistence type="predicted"/>
<evidence type="ECO:0000256" key="5">
    <source>
        <dbReference type="SAM" id="MobiDB-lite"/>
    </source>
</evidence>
<organism evidence="8 9">
    <name type="scientific">Musa troglodytarum</name>
    <name type="common">fe'i banana</name>
    <dbReference type="NCBI Taxonomy" id="320322"/>
    <lineage>
        <taxon>Eukaryota</taxon>
        <taxon>Viridiplantae</taxon>
        <taxon>Streptophyta</taxon>
        <taxon>Embryophyta</taxon>
        <taxon>Tracheophyta</taxon>
        <taxon>Spermatophyta</taxon>
        <taxon>Magnoliopsida</taxon>
        <taxon>Liliopsida</taxon>
        <taxon>Zingiberales</taxon>
        <taxon>Musaceae</taxon>
        <taxon>Musa</taxon>
    </lineage>
</organism>
<dbReference type="AlphaFoldDB" id="A0A9E7H6I1"/>
<protein>
    <submittedName>
        <fullName evidence="8">AP-1 complex subunit</fullName>
    </submittedName>
</protein>